<gene>
    <name evidence="2" type="ORF">BAE44_0017324</name>
</gene>
<dbReference type="STRING" id="888268.A0A1E5V9C3"/>
<evidence type="ECO:0000256" key="1">
    <source>
        <dbReference type="SAM" id="MobiDB-lite"/>
    </source>
</evidence>
<evidence type="ECO:0000313" key="3">
    <source>
        <dbReference type="Proteomes" id="UP000095767"/>
    </source>
</evidence>
<organism evidence="2 3">
    <name type="scientific">Dichanthelium oligosanthes</name>
    <dbReference type="NCBI Taxonomy" id="888268"/>
    <lineage>
        <taxon>Eukaryota</taxon>
        <taxon>Viridiplantae</taxon>
        <taxon>Streptophyta</taxon>
        <taxon>Embryophyta</taxon>
        <taxon>Tracheophyta</taxon>
        <taxon>Spermatophyta</taxon>
        <taxon>Magnoliopsida</taxon>
        <taxon>Liliopsida</taxon>
        <taxon>Poales</taxon>
        <taxon>Poaceae</taxon>
        <taxon>PACMAD clade</taxon>
        <taxon>Panicoideae</taxon>
        <taxon>Panicodae</taxon>
        <taxon>Paniceae</taxon>
        <taxon>Dichantheliinae</taxon>
        <taxon>Dichanthelium</taxon>
    </lineage>
</organism>
<dbReference type="EMBL" id="LWDX02047413">
    <property type="protein sequence ID" value="OEL21657.1"/>
    <property type="molecule type" value="Genomic_DNA"/>
</dbReference>
<name>A0A1E5V9C3_9POAL</name>
<protein>
    <submittedName>
        <fullName evidence="2">Cyclin-D3-1</fullName>
    </submittedName>
</protein>
<reference evidence="2 3" key="1">
    <citation type="submission" date="2016-09" db="EMBL/GenBank/DDBJ databases">
        <title>The draft genome of Dichanthelium oligosanthes: A C3 panicoid grass species.</title>
        <authorList>
            <person name="Studer A.J."/>
            <person name="Schnable J.C."/>
            <person name="Brutnell T.P."/>
        </authorList>
    </citation>
    <scope>NUCLEOTIDE SEQUENCE [LARGE SCALE GENOMIC DNA]</scope>
    <source>
        <strain evidence="3">cv. Kellogg 1175</strain>
        <tissue evidence="2">Leaf</tissue>
    </source>
</reference>
<dbReference type="AlphaFoldDB" id="A0A1E5V9C3"/>
<comment type="caution">
    <text evidence="2">The sequence shown here is derived from an EMBL/GenBank/DDBJ whole genome shotgun (WGS) entry which is preliminary data.</text>
</comment>
<dbReference type="OrthoDB" id="5590282at2759"/>
<keyword evidence="3" id="KW-1185">Reference proteome</keyword>
<dbReference type="Gene3D" id="1.10.472.10">
    <property type="entry name" value="Cyclin-like"/>
    <property type="match status" value="1"/>
</dbReference>
<sequence length="257" mass="28264">MTPRFDFAASMLLCSEDSTTIFDLEEEESEEISWVLRPPSRHADASGALLIDFPLQSESYIEELLEREEEHLPMEGYAQRLLQQLGGSDLVAVRSAAIAWIWKVSRSLLISLIRGVQEKIDGDALSKIILAHSVELILSASKAAEFMVFRPSEIAASVALVALGKHDSSVLKSMATCCKQLRKERIFGCYEVIQEKIVMGNIILKSLGSSVSTEQHSPIGVLDIAARESQQSEGLSAGVPIVHDEGPSASKRRRICR</sequence>
<accession>A0A1E5V9C3</accession>
<proteinExistence type="predicted"/>
<evidence type="ECO:0000313" key="2">
    <source>
        <dbReference type="EMBL" id="OEL21657.1"/>
    </source>
</evidence>
<feature type="region of interest" description="Disordered" evidence="1">
    <location>
        <begin position="238"/>
        <end position="257"/>
    </location>
</feature>
<dbReference type="Proteomes" id="UP000095767">
    <property type="component" value="Unassembled WGS sequence"/>
</dbReference>